<accession>A0A6L9L4X3</accession>
<protein>
    <recommendedName>
        <fullName evidence="3">TonB-dependent receptor</fullName>
    </recommendedName>
</protein>
<gene>
    <name evidence="1" type="ORF">GK108_11500</name>
</gene>
<evidence type="ECO:0008006" key="3">
    <source>
        <dbReference type="Google" id="ProtNLM"/>
    </source>
</evidence>
<dbReference type="Gene3D" id="2.40.160.60">
    <property type="entry name" value="Outer membrane protein transport protein (OMPP1/FadL/TodX)"/>
    <property type="match status" value="1"/>
</dbReference>
<comment type="caution">
    <text evidence="1">The sequence shown here is derived from an EMBL/GenBank/DDBJ whole genome shotgun (WGS) entry which is preliminary data.</text>
</comment>
<dbReference type="AlphaFoldDB" id="A0A6L9L4X3"/>
<reference evidence="1 2" key="1">
    <citation type="submission" date="2020-02" db="EMBL/GenBank/DDBJ databases">
        <title>Draft genome sequence of two Spirosoma agri KCTC 52727 and Spirosoma terrae KCTC 52035.</title>
        <authorList>
            <person name="Rojas J."/>
            <person name="Ambika Manirajan B."/>
            <person name="Suarez C."/>
            <person name="Ratering S."/>
            <person name="Schnell S."/>
        </authorList>
    </citation>
    <scope>NUCLEOTIDE SEQUENCE [LARGE SCALE GENOMIC DNA]</scope>
    <source>
        <strain evidence="1 2">KCTC 52035</strain>
    </source>
</reference>
<dbReference type="SUPFAM" id="SSF56935">
    <property type="entry name" value="Porins"/>
    <property type="match status" value="1"/>
</dbReference>
<organism evidence="1 2">
    <name type="scientific">Spirosoma terrae</name>
    <dbReference type="NCBI Taxonomy" id="1968276"/>
    <lineage>
        <taxon>Bacteria</taxon>
        <taxon>Pseudomonadati</taxon>
        <taxon>Bacteroidota</taxon>
        <taxon>Cytophagia</taxon>
        <taxon>Cytophagales</taxon>
        <taxon>Cytophagaceae</taxon>
        <taxon>Spirosoma</taxon>
    </lineage>
</organism>
<dbReference type="EMBL" id="JAAFZH010000004">
    <property type="protein sequence ID" value="NDU95500.1"/>
    <property type="molecule type" value="Genomic_DNA"/>
</dbReference>
<dbReference type="Proteomes" id="UP000474175">
    <property type="component" value="Unassembled WGS sequence"/>
</dbReference>
<evidence type="ECO:0000313" key="1">
    <source>
        <dbReference type="EMBL" id="NDU95500.1"/>
    </source>
</evidence>
<keyword evidence="2" id="KW-1185">Reference proteome</keyword>
<sequence length="415" mass="45053">MVRGQGLGNSPYSALGIGELYPLGNATNLGMGGIGISNSSPFYLNLQNPALLGSRPPYTVFEVGLLGQSRVVSQNTGNATQVQRTFGGNLGYLALAFPASSRWSISLNLRPYTGTNYSLTRTSAFQGATQANALYSYTGKGGLNKASVGTGYRVYKNIFVGAEASFMFGNITNSSEAWVDVSRIAQSATAAKVNQLNRTSYSDIVWKLGAAWRPKLNDTWTLNIGATYDPSTRLKGSETEIYQQTTLAGQDLASPDTIRNNASGRATLPQQLSFGVSLERINRLLVGVDVSFQQWSQYRTVNDRPGNLSDGMSVATGVEFTPKPTSNKYTDLITYRAGFQYNRLPYVVQGNQLNDINVSAGLSLPVGAYYVNHITLSLIGGQRGVLTGTQIREQYVRMALGFSLTDRWFRKPVID</sequence>
<proteinExistence type="predicted"/>
<evidence type="ECO:0000313" key="2">
    <source>
        <dbReference type="Proteomes" id="UP000474175"/>
    </source>
</evidence>
<name>A0A6L9L4X3_9BACT</name>